<organism evidence="1 2">
    <name type="scientific">Dallia pectoralis</name>
    <name type="common">Alaska blackfish</name>
    <dbReference type="NCBI Taxonomy" id="75939"/>
    <lineage>
        <taxon>Eukaryota</taxon>
        <taxon>Metazoa</taxon>
        <taxon>Chordata</taxon>
        <taxon>Craniata</taxon>
        <taxon>Vertebrata</taxon>
        <taxon>Euteleostomi</taxon>
        <taxon>Actinopterygii</taxon>
        <taxon>Neopterygii</taxon>
        <taxon>Teleostei</taxon>
        <taxon>Protacanthopterygii</taxon>
        <taxon>Esociformes</taxon>
        <taxon>Umbridae</taxon>
        <taxon>Dallia</taxon>
    </lineage>
</organism>
<gene>
    <name evidence="1" type="ORF">DPEC_G00312280</name>
</gene>
<dbReference type="Proteomes" id="UP001157502">
    <property type="component" value="Chromosome 30"/>
</dbReference>
<keyword evidence="2" id="KW-1185">Reference proteome</keyword>
<proteinExistence type="predicted"/>
<reference evidence="1" key="1">
    <citation type="submission" date="2021-05" db="EMBL/GenBank/DDBJ databases">
        <authorList>
            <person name="Pan Q."/>
            <person name="Jouanno E."/>
            <person name="Zahm M."/>
            <person name="Klopp C."/>
            <person name="Cabau C."/>
            <person name="Louis A."/>
            <person name="Berthelot C."/>
            <person name="Parey E."/>
            <person name="Roest Crollius H."/>
            <person name="Montfort J."/>
            <person name="Robinson-Rechavi M."/>
            <person name="Bouchez O."/>
            <person name="Lampietro C."/>
            <person name="Lopez Roques C."/>
            <person name="Donnadieu C."/>
            <person name="Postlethwait J."/>
            <person name="Bobe J."/>
            <person name="Dillon D."/>
            <person name="Chandos A."/>
            <person name="von Hippel F."/>
            <person name="Guiguen Y."/>
        </authorList>
    </citation>
    <scope>NUCLEOTIDE SEQUENCE</scope>
    <source>
        <strain evidence="1">YG-Jan2019</strain>
    </source>
</reference>
<comment type="caution">
    <text evidence="1">The sequence shown here is derived from an EMBL/GenBank/DDBJ whole genome shotgun (WGS) entry which is preliminary data.</text>
</comment>
<sequence length="82" mass="9016">MTSAFCKATAFKGYLERVIHSMLFEGLSLHHHSVDALEPGKPLITNNSELERAKPFGSSLVTHPATGTKPERTVRRCPSPVE</sequence>
<evidence type="ECO:0000313" key="1">
    <source>
        <dbReference type="EMBL" id="KAJ7988732.1"/>
    </source>
</evidence>
<evidence type="ECO:0000313" key="2">
    <source>
        <dbReference type="Proteomes" id="UP001157502"/>
    </source>
</evidence>
<accession>A0ACC2FBI0</accession>
<name>A0ACC2FBI0_DALPE</name>
<protein>
    <submittedName>
        <fullName evidence="1">Uncharacterized protein</fullName>
    </submittedName>
</protein>
<dbReference type="EMBL" id="CM055757">
    <property type="protein sequence ID" value="KAJ7988732.1"/>
    <property type="molecule type" value="Genomic_DNA"/>
</dbReference>